<dbReference type="InterPro" id="IPR047218">
    <property type="entry name" value="YocR/YhdH-like"/>
</dbReference>
<dbReference type="SUPFAM" id="SSF161070">
    <property type="entry name" value="SNF-like"/>
    <property type="match status" value="1"/>
</dbReference>
<feature type="transmembrane region" description="Helical" evidence="7">
    <location>
        <begin position="175"/>
        <end position="192"/>
    </location>
</feature>
<feature type="transmembrane region" description="Helical" evidence="7">
    <location>
        <begin position="90"/>
        <end position="115"/>
    </location>
</feature>
<evidence type="ECO:0000256" key="7">
    <source>
        <dbReference type="SAM" id="Phobius"/>
    </source>
</evidence>
<keyword evidence="6" id="KW-0769">Symport</keyword>
<dbReference type="PANTHER" id="PTHR42948:SF1">
    <property type="entry name" value="TRANSPORTER"/>
    <property type="match status" value="1"/>
</dbReference>
<keyword evidence="4 7" id="KW-1133">Transmembrane helix</keyword>
<dbReference type="NCBIfam" id="NF037979">
    <property type="entry name" value="Na_transp"/>
    <property type="match status" value="1"/>
</dbReference>
<dbReference type="PROSITE" id="PS00610">
    <property type="entry name" value="NA_NEUROTRAN_SYMP_1"/>
    <property type="match status" value="1"/>
</dbReference>
<dbReference type="Proteomes" id="UP000779049">
    <property type="component" value="Unassembled WGS sequence"/>
</dbReference>
<evidence type="ECO:0000256" key="4">
    <source>
        <dbReference type="ARBA" id="ARBA00022989"/>
    </source>
</evidence>
<keyword evidence="5 7" id="KW-0472">Membrane</keyword>
<dbReference type="Pfam" id="PF00209">
    <property type="entry name" value="SNF"/>
    <property type="match status" value="2"/>
</dbReference>
<name>A0ABS7L7E2_9FIRM</name>
<keyword evidence="2 6" id="KW-0813">Transport</keyword>
<comment type="subcellular location">
    <subcellularLocation>
        <location evidence="1">Membrane</location>
        <topology evidence="1">Multi-pass membrane protein</topology>
    </subcellularLocation>
</comment>
<accession>A0ABS7L7E2</accession>
<evidence type="ECO:0000313" key="9">
    <source>
        <dbReference type="Proteomes" id="UP000779049"/>
    </source>
</evidence>
<feature type="transmembrane region" description="Helical" evidence="7">
    <location>
        <begin position="306"/>
        <end position="327"/>
    </location>
</feature>
<feature type="transmembrane region" description="Helical" evidence="7">
    <location>
        <begin position="144"/>
        <end position="163"/>
    </location>
</feature>
<dbReference type="EMBL" id="VIRV01000010">
    <property type="protein sequence ID" value="MBY0759008.1"/>
    <property type="molecule type" value="Genomic_DNA"/>
</dbReference>
<feature type="transmembrane region" description="Helical" evidence="7">
    <location>
        <begin position="386"/>
        <end position="409"/>
    </location>
</feature>
<feature type="transmembrane region" description="Helical" evidence="7">
    <location>
        <begin position="430"/>
        <end position="450"/>
    </location>
</feature>
<gene>
    <name evidence="8" type="ORF">FLB61_07905</name>
</gene>
<comment type="caution">
    <text evidence="8">The sequence shown here is derived from an EMBL/GenBank/DDBJ whole genome shotgun (WGS) entry which is preliminary data.</text>
</comment>
<comment type="similarity">
    <text evidence="6">Belongs to the sodium:neurotransmitter symporter (SNF) (TC 2.A.22) family.</text>
</comment>
<dbReference type="PANTHER" id="PTHR42948">
    <property type="entry name" value="TRANSPORTER"/>
    <property type="match status" value="1"/>
</dbReference>
<proteinExistence type="inferred from homology"/>
<keyword evidence="3 6" id="KW-0812">Transmembrane</keyword>
<evidence type="ECO:0000256" key="1">
    <source>
        <dbReference type="ARBA" id="ARBA00004141"/>
    </source>
</evidence>
<evidence type="ECO:0000313" key="8">
    <source>
        <dbReference type="EMBL" id="MBY0759008.1"/>
    </source>
</evidence>
<dbReference type="CDD" id="cd10336">
    <property type="entry name" value="SLC6sbd_Tyt1-Like"/>
    <property type="match status" value="1"/>
</dbReference>
<feature type="transmembrane region" description="Helical" evidence="7">
    <location>
        <begin position="36"/>
        <end position="57"/>
    </location>
</feature>
<feature type="transmembrane region" description="Helical" evidence="7">
    <location>
        <begin position="257"/>
        <end position="281"/>
    </location>
</feature>
<sequence length="460" mass="50961">MEREKLGSRLGFILLSAGCAIGIGNVWKFPYITGQYGGGAFVVFYIFFLVILGLPVMTMEFSVGRASQKSPVRAYYVLEKKGSKWHLHGYVALIGNYFLMMFYTTVAGWMLHYFYMTATGKFENASTEKVESLFNEMLARPSVMLFWMVIVVAAGILICSVGLQKGLERVTKGMMILLLLIMVVLAINSLLLKGGAEGLSFYLKPDLDRMKEIGIGTTIVAAMNQSFFTLSLGIGAMAIFGSYIGKERALFGEAVNVAVLDTFVAIVSGLIIFPACFSFGVDAGSGPSLIFLTLPNIFNHMPLGRLWGSLFFIFMSFAAFSTVLAVFENIISCGMDMTGCSRKKSSIINFFILLAASVPCVLGYNVLSSFAPFGKGSTIMDLEDFIVSNILLPLGSLVYLLFCVTRYGWGFDRFMEEANTGKGLKIKRWMKPYFTWILPVIILALFLLGLNDKFHWFKIF</sequence>
<reference evidence="8 9" key="1">
    <citation type="journal article" date="2020" name="New Microbes New Infect">
        <title>Sellimonas caecigallum sp. nov., description and genome sequence of a new member of the Sellimonas genus isolated from the cecum of feral chicken.</title>
        <authorList>
            <person name="Wongkuna S."/>
            <person name="Ghimire S."/>
            <person name="Antony L."/>
            <person name="Chankhamhaengdecha S."/>
            <person name="Janvilisri T."/>
            <person name="Scaria J."/>
        </authorList>
    </citation>
    <scope>NUCLEOTIDE SEQUENCE [LARGE SCALE GENOMIC DNA]</scope>
    <source>
        <strain evidence="8 9">SW451</strain>
    </source>
</reference>
<keyword evidence="9" id="KW-1185">Reference proteome</keyword>
<organism evidence="8 9">
    <name type="scientific">Sellimonas caecigallum</name>
    <dbReference type="NCBI Taxonomy" id="2592333"/>
    <lineage>
        <taxon>Bacteria</taxon>
        <taxon>Bacillati</taxon>
        <taxon>Bacillota</taxon>
        <taxon>Clostridia</taxon>
        <taxon>Lachnospirales</taxon>
        <taxon>Lachnospiraceae</taxon>
        <taxon>Sellimonas</taxon>
    </lineage>
</organism>
<dbReference type="InterPro" id="IPR000175">
    <property type="entry name" value="Na/ntran_symport"/>
</dbReference>
<evidence type="ECO:0000256" key="3">
    <source>
        <dbReference type="ARBA" id="ARBA00022692"/>
    </source>
</evidence>
<dbReference type="PRINTS" id="PR00176">
    <property type="entry name" value="NANEUSMPORT"/>
</dbReference>
<feature type="transmembrane region" description="Helical" evidence="7">
    <location>
        <begin position="12"/>
        <end position="30"/>
    </location>
</feature>
<dbReference type="PROSITE" id="PS50267">
    <property type="entry name" value="NA_NEUROTRAN_SYMP_3"/>
    <property type="match status" value="1"/>
</dbReference>
<dbReference type="RefSeq" id="WP_221919827.1">
    <property type="nucleotide sequence ID" value="NZ_CP173660.1"/>
</dbReference>
<evidence type="ECO:0000256" key="6">
    <source>
        <dbReference type="RuleBase" id="RU003732"/>
    </source>
</evidence>
<evidence type="ECO:0000256" key="5">
    <source>
        <dbReference type="ARBA" id="ARBA00023136"/>
    </source>
</evidence>
<protein>
    <recommendedName>
        <fullName evidence="6">Transporter</fullName>
    </recommendedName>
</protein>
<dbReference type="InterPro" id="IPR037272">
    <property type="entry name" value="SNS_sf"/>
</dbReference>
<feature type="transmembrane region" description="Helical" evidence="7">
    <location>
        <begin position="347"/>
        <end position="366"/>
    </location>
</feature>
<evidence type="ECO:0000256" key="2">
    <source>
        <dbReference type="ARBA" id="ARBA00022448"/>
    </source>
</evidence>